<dbReference type="PANTHER" id="PTHR43021">
    <property type="entry name" value="NA(+)/H(+) ANTIPORTER-RELATED"/>
    <property type="match status" value="1"/>
</dbReference>
<accession>A0A662D8U9</accession>
<gene>
    <name evidence="7" type="ORF">DRJ04_06695</name>
</gene>
<dbReference type="InterPro" id="IPR038770">
    <property type="entry name" value="Na+/solute_symporter_sf"/>
</dbReference>
<feature type="transmembrane region" description="Helical" evidence="5">
    <location>
        <begin position="114"/>
        <end position="137"/>
    </location>
</feature>
<dbReference type="GO" id="GO:0015297">
    <property type="term" value="F:antiporter activity"/>
    <property type="evidence" value="ECO:0007669"/>
    <property type="project" value="InterPro"/>
</dbReference>
<dbReference type="InterPro" id="IPR006153">
    <property type="entry name" value="Cation/H_exchanger_TM"/>
</dbReference>
<evidence type="ECO:0000259" key="6">
    <source>
        <dbReference type="Pfam" id="PF00999"/>
    </source>
</evidence>
<feature type="transmembrane region" description="Helical" evidence="5">
    <location>
        <begin position="31"/>
        <end position="50"/>
    </location>
</feature>
<dbReference type="Pfam" id="PF00999">
    <property type="entry name" value="Na_H_Exchanger"/>
    <property type="match status" value="1"/>
</dbReference>
<dbReference type="GO" id="GO:0016020">
    <property type="term" value="C:membrane"/>
    <property type="evidence" value="ECO:0007669"/>
    <property type="project" value="UniProtKB-SubCell"/>
</dbReference>
<proteinExistence type="predicted"/>
<sequence>MNASSLLVIGIALIFGVIGARLFKAVKIPQVVGYIIIGIALGTSGADIISKELIEKFAPINYLALGIIGFLVGGELKKSVFKKFGRNMITILIFEGMTAFALVCLLTGLFTGNWALAIVLGALASSTAPAATVDVLWEYKAAGLLTTMVFAIVALDDGLALLLYGFASAIAGILLTSDGFSIINAVIKPIYEIGGAAALGIGVAFIYRLLLDLTSKYKQERDLILSFTFGSIVLIIAIALKFNLDLILAEMFFGVTFVNIAPHYSKRVFDLMKGFSPPIYILFFILAGARLELTSVTISTGIIALLYLAGRTTGKILGVNIGARLSSAPPKVSRYLGFCLFSQAGV</sequence>
<organism evidence="7 8">
    <name type="scientific">Aerophobetes bacterium</name>
    <dbReference type="NCBI Taxonomy" id="2030807"/>
    <lineage>
        <taxon>Bacteria</taxon>
        <taxon>Candidatus Aerophobota</taxon>
    </lineage>
</organism>
<evidence type="ECO:0000256" key="1">
    <source>
        <dbReference type="ARBA" id="ARBA00004141"/>
    </source>
</evidence>
<evidence type="ECO:0000313" key="7">
    <source>
        <dbReference type="EMBL" id="RLE12170.1"/>
    </source>
</evidence>
<feature type="domain" description="Cation/H+ exchanger transmembrane" evidence="6">
    <location>
        <begin position="12"/>
        <end position="341"/>
    </location>
</feature>
<evidence type="ECO:0000256" key="3">
    <source>
        <dbReference type="ARBA" id="ARBA00022989"/>
    </source>
</evidence>
<evidence type="ECO:0000256" key="2">
    <source>
        <dbReference type="ARBA" id="ARBA00022692"/>
    </source>
</evidence>
<evidence type="ECO:0000256" key="4">
    <source>
        <dbReference type="ARBA" id="ARBA00023136"/>
    </source>
</evidence>
<feature type="transmembrane region" description="Helical" evidence="5">
    <location>
        <begin position="6"/>
        <end position="24"/>
    </location>
</feature>
<feature type="transmembrane region" description="Helical" evidence="5">
    <location>
        <begin position="88"/>
        <end position="108"/>
    </location>
</feature>
<name>A0A662D8U9_UNCAE</name>
<protein>
    <submittedName>
        <fullName evidence="7">Sodium:proton exchanger</fullName>
    </submittedName>
</protein>
<dbReference type="Gene3D" id="1.20.1530.20">
    <property type="match status" value="1"/>
</dbReference>
<dbReference type="EMBL" id="QMQA01000186">
    <property type="protein sequence ID" value="RLE12170.1"/>
    <property type="molecule type" value="Genomic_DNA"/>
</dbReference>
<feature type="transmembrane region" description="Helical" evidence="5">
    <location>
        <begin position="223"/>
        <end position="242"/>
    </location>
</feature>
<comment type="subcellular location">
    <subcellularLocation>
        <location evidence="1">Membrane</location>
        <topology evidence="1">Multi-pass membrane protein</topology>
    </subcellularLocation>
</comment>
<keyword evidence="4 5" id="KW-0472">Membrane</keyword>
<dbReference type="GO" id="GO:1902600">
    <property type="term" value="P:proton transmembrane transport"/>
    <property type="evidence" value="ECO:0007669"/>
    <property type="project" value="InterPro"/>
</dbReference>
<evidence type="ECO:0000313" key="8">
    <source>
        <dbReference type="Proteomes" id="UP000280417"/>
    </source>
</evidence>
<dbReference type="PANTHER" id="PTHR43021:SF2">
    <property type="entry name" value="CATION_H+ EXCHANGER DOMAIN-CONTAINING PROTEIN"/>
    <property type="match status" value="1"/>
</dbReference>
<dbReference type="AlphaFoldDB" id="A0A662D8U9"/>
<comment type="caution">
    <text evidence="7">The sequence shown here is derived from an EMBL/GenBank/DDBJ whole genome shotgun (WGS) entry which is preliminary data.</text>
</comment>
<feature type="transmembrane region" description="Helical" evidence="5">
    <location>
        <begin position="279"/>
        <end position="308"/>
    </location>
</feature>
<feature type="transmembrane region" description="Helical" evidence="5">
    <location>
        <begin position="149"/>
        <end position="173"/>
    </location>
</feature>
<reference evidence="7 8" key="1">
    <citation type="submission" date="2018-06" db="EMBL/GenBank/DDBJ databases">
        <title>Extensive metabolic versatility and redundancy in microbially diverse, dynamic hydrothermal sediments.</title>
        <authorList>
            <person name="Dombrowski N."/>
            <person name="Teske A."/>
            <person name="Baker B.J."/>
        </authorList>
    </citation>
    <scope>NUCLEOTIDE SEQUENCE [LARGE SCALE GENOMIC DNA]</scope>
    <source>
        <strain evidence="7">B3_G15</strain>
    </source>
</reference>
<feature type="transmembrane region" description="Helical" evidence="5">
    <location>
        <begin position="193"/>
        <end position="211"/>
    </location>
</feature>
<evidence type="ECO:0000256" key="5">
    <source>
        <dbReference type="SAM" id="Phobius"/>
    </source>
</evidence>
<feature type="transmembrane region" description="Helical" evidence="5">
    <location>
        <begin position="56"/>
        <end position="76"/>
    </location>
</feature>
<feature type="non-terminal residue" evidence="7">
    <location>
        <position position="346"/>
    </location>
</feature>
<keyword evidence="2 5" id="KW-0812">Transmembrane</keyword>
<dbReference type="Proteomes" id="UP000280417">
    <property type="component" value="Unassembled WGS sequence"/>
</dbReference>
<keyword evidence="3 5" id="KW-1133">Transmembrane helix</keyword>